<feature type="transmembrane region" description="Helical" evidence="9">
    <location>
        <begin position="154"/>
        <end position="175"/>
    </location>
</feature>
<feature type="transmembrane region" description="Helical" evidence="9">
    <location>
        <begin position="323"/>
        <end position="344"/>
    </location>
</feature>
<dbReference type="InterPro" id="IPR017475">
    <property type="entry name" value="EPS_sugar_tfrase"/>
</dbReference>
<reference evidence="11 12" key="1">
    <citation type="submission" date="2017-03" db="EMBL/GenBank/DDBJ databases">
        <title>Lifting the veil on microbial sulfur biogeochemistry in mining wastewaters.</title>
        <authorList>
            <person name="Kantor R.S."/>
            <person name="Colenbrander Nelson T."/>
            <person name="Marshall S."/>
            <person name="Bennett D."/>
            <person name="Apte S."/>
            <person name="Camacho D."/>
            <person name="Thomas B.C."/>
            <person name="Warren L.A."/>
            <person name="Banfield J.F."/>
        </authorList>
    </citation>
    <scope>NUCLEOTIDE SEQUENCE [LARGE SCALE GENOMIC DNA]</scope>
    <source>
        <strain evidence="11">32-67-7</strain>
    </source>
</reference>
<keyword evidence="3" id="KW-0808">Transferase</keyword>
<comment type="caution">
    <text evidence="11">The sequence shown here is derived from an EMBL/GenBank/DDBJ whole genome shotgun (WGS) entry which is preliminary data.</text>
</comment>
<feature type="transmembrane region" description="Helical" evidence="9">
    <location>
        <begin position="129"/>
        <end position="148"/>
    </location>
</feature>
<dbReference type="Proteomes" id="UP000215616">
    <property type="component" value="Unassembled WGS sequence"/>
</dbReference>
<dbReference type="NCBIfam" id="TIGR03025">
    <property type="entry name" value="EPS_sugtrans"/>
    <property type="match status" value="1"/>
</dbReference>
<dbReference type="InterPro" id="IPR003362">
    <property type="entry name" value="Bact_transf"/>
</dbReference>
<accession>A0A258D762</accession>
<evidence type="ECO:0000259" key="10">
    <source>
        <dbReference type="Pfam" id="PF02397"/>
    </source>
</evidence>
<dbReference type="Pfam" id="PF02397">
    <property type="entry name" value="Bac_transf"/>
    <property type="match status" value="1"/>
</dbReference>
<evidence type="ECO:0000256" key="1">
    <source>
        <dbReference type="ARBA" id="ARBA00004141"/>
    </source>
</evidence>
<evidence type="ECO:0000256" key="3">
    <source>
        <dbReference type="ARBA" id="ARBA00022679"/>
    </source>
</evidence>
<dbReference type="GO" id="GO:0016780">
    <property type="term" value="F:phosphotransferase activity, for other substituted phosphate groups"/>
    <property type="evidence" value="ECO:0007669"/>
    <property type="project" value="TreeGrafter"/>
</dbReference>
<evidence type="ECO:0000256" key="6">
    <source>
        <dbReference type="ARBA" id="ARBA00023136"/>
    </source>
</evidence>
<evidence type="ECO:0000313" key="12">
    <source>
        <dbReference type="Proteomes" id="UP000215616"/>
    </source>
</evidence>
<sequence>MNTVFSTTSAVRPVPSPISKAETLAFAPAAQAPTPRSGGGGDPSGAAKRGPFRPGRLVPSRARLETRLLARTFKGVDILIAACVAVAVTVLGSPVVAGVWAITALVGLRLVEAYAFPRKQALGAHMARVGLALGASFLLATGASLVFGRSEAPVVWTLLAATAAIAAAHGAWWTMIARGRAQGRLTPNIVVVGATKNAERLIEAAMRTGEVNVLGVFDDRLDRAPENIMGVPVLGDTGALLDHRIMPYVDRVVIAVASTAQARVRQLVDKLDVLPNPLHLFIDIGGAAEDDAALVRIAAGSEAPLSGSPASTRRALLKRAQDLVVAGLGLLVAGPVMLLVALAVKLDSPGPVFFRQRRHGFNNEAILVWKFRSMRHEMADASAARQISADDDRVTRVGKFIRKTSLDELPQLFNVLTGEMSIVGPRPHAIGMKTAGVESAKLVAQYAHRHRMKPGVTGWAAIKGSRGPVDTPESVRLRVALDVDYIERQSFWLDLYIIAMTIPCLLGDRSAVR</sequence>
<dbReference type="PANTHER" id="PTHR30576">
    <property type="entry name" value="COLANIC BIOSYNTHESIS UDP-GLUCOSE LIPID CARRIER TRANSFERASE"/>
    <property type="match status" value="1"/>
</dbReference>
<evidence type="ECO:0000256" key="2">
    <source>
        <dbReference type="ARBA" id="ARBA00006464"/>
    </source>
</evidence>
<comment type="similarity">
    <text evidence="2">Belongs to the bacterial sugar transferase family.</text>
</comment>
<keyword evidence="4 9" id="KW-0812">Transmembrane</keyword>
<keyword evidence="6 9" id="KW-0472">Membrane</keyword>
<feature type="transmembrane region" description="Helical" evidence="9">
    <location>
        <begin position="78"/>
        <end position="108"/>
    </location>
</feature>
<keyword evidence="5 9" id="KW-1133">Transmembrane helix</keyword>
<dbReference type="GO" id="GO:0000271">
    <property type="term" value="P:polysaccharide biosynthetic process"/>
    <property type="evidence" value="ECO:0007669"/>
    <property type="project" value="UniProtKB-KW"/>
</dbReference>
<name>A0A258D762_CAUVI</name>
<dbReference type="AlphaFoldDB" id="A0A258D762"/>
<protein>
    <submittedName>
        <fullName evidence="11">Fe-S cluster assembly protein HesB</fullName>
    </submittedName>
</protein>
<dbReference type="EMBL" id="NCDQ01000135">
    <property type="protein sequence ID" value="OYX03598.1"/>
    <property type="molecule type" value="Genomic_DNA"/>
</dbReference>
<proteinExistence type="inferred from homology"/>
<dbReference type="PANTHER" id="PTHR30576:SF0">
    <property type="entry name" value="UNDECAPRENYL-PHOSPHATE N-ACETYLGALACTOSAMINYL 1-PHOSPHATE TRANSFERASE-RELATED"/>
    <property type="match status" value="1"/>
</dbReference>
<comment type="subcellular location">
    <subcellularLocation>
        <location evidence="1">Membrane</location>
        <topology evidence="1">Multi-pass membrane protein</topology>
    </subcellularLocation>
</comment>
<dbReference type="Gene3D" id="3.40.50.720">
    <property type="entry name" value="NAD(P)-binding Rossmann-like Domain"/>
    <property type="match status" value="1"/>
</dbReference>
<evidence type="ECO:0000256" key="5">
    <source>
        <dbReference type="ARBA" id="ARBA00022989"/>
    </source>
</evidence>
<feature type="region of interest" description="Disordered" evidence="8">
    <location>
        <begin position="30"/>
        <end position="56"/>
    </location>
</feature>
<feature type="domain" description="Bacterial sugar transferase" evidence="10">
    <location>
        <begin position="318"/>
        <end position="505"/>
    </location>
</feature>
<dbReference type="GO" id="GO:0016020">
    <property type="term" value="C:membrane"/>
    <property type="evidence" value="ECO:0007669"/>
    <property type="project" value="UniProtKB-SubCell"/>
</dbReference>
<gene>
    <name evidence="11" type="ORF">B7Z12_09805</name>
</gene>
<organism evidence="11 12">
    <name type="scientific">Caulobacter vibrioides</name>
    <name type="common">Caulobacter crescentus</name>
    <dbReference type="NCBI Taxonomy" id="155892"/>
    <lineage>
        <taxon>Bacteria</taxon>
        <taxon>Pseudomonadati</taxon>
        <taxon>Pseudomonadota</taxon>
        <taxon>Alphaproteobacteria</taxon>
        <taxon>Caulobacterales</taxon>
        <taxon>Caulobacteraceae</taxon>
        <taxon>Caulobacter</taxon>
    </lineage>
</organism>
<evidence type="ECO:0000313" key="11">
    <source>
        <dbReference type="EMBL" id="OYX03598.1"/>
    </source>
</evidence>
<keyword evidence="7" id="KW-0270">Exopolysaccharide synthesis</keyword>
<evidence type="ECO:0000256" key="4">
    <source>
        <dbReference type="ARBA" id="ARBA00022692"/>
    </source>
</evidence>
<evidence type="ECO:0000256" key="8">
    <source>
        <dbReference type="SAM" id="MobiDB-lite"/>
    </source>
</evidence>
<evidence type="ECO:0000256" key="7">
    <source>
        <dbReference type="ARBA" id="ARBA00023169"/>
    </source>
</evidence>
<evidence type="ECO:0000256" key="9">
    <source>
        <dbReference type="SAM" id="Phobius"/>
    </source>
</evidence>
<dbReference type="Pfam" id="PF13727">
    <property type="entry name" value="CoA_binding_3"/>
    <property type="match status" value="1"/>
</dbReference>